<evidence type="ECO:0000313" key="4">
    <source>
        <dbReference type="Proteomes" id="UP000655994"/>
    </source>
</evidence>
<dbReference type="SUPFAM" id="SSF50494">
    <property type="entry name" value="Trypsin-like serine proteases"/>
    <property type="match status" value="1"/>
</dbReference>
<dbReference type="RefSeq" id="WP_199493609.1">
    <property type="nucleotide sequence ID" value="NZ_JAEMOO010000014.1"/>
</dbReference>
<keyword evidence="4" id="KW-1185">Reference proteome</keyword>
<dbReference type="Proteomes" id="UP000655994">
    <property type="component" value="Unassembled WGS sequence"/>
</dbReference>
<evidence type="ECO:0000313" key="1">
    <source>
        <dbReference type="EMBL" id="MBJ7265650.1"/>
    </source>
</evidence>
<accession>A0A8I1KGB1</accession>
<evidence type="ECO:0000313" key="2">
    <source>
        <dbReference type="EMBL" id="MBJ7314460.1"/>
    </source>
</evidence>
<dbReference type="Gene3D" id="2.40.10.120">
    <property type="match status" value="1"/>
</dbReference>
<dbReference type="EMBL" id="JAEMOP010000002">
    <property type="protein sequence ID" value="MBJ7314460.1"/>
    <property type="molecule type" value="Genomic_DNA"/>
</dbReference>
<name>A0A8I1KGB1_9GAMM</name>
<comment type="caution">
    <text evidence="2">The sequence shown here is derived from an EMBL/GenBank/DDBJ whole genome shotgun (WGS) entry which is preliminary data.</text>
</comment>
<protein>
    <submittedName>
        <fullName evidence="2">Trypsin-like peptidase domain-containing protein</fullName>
    </submittedName>
</protein>
<dbReference type="AlphaFoldDB" id="A0A8I1KGB1"/>
<proteinExistence type="predicted"/>
<dbReference type="InterPro" id="IPR009003">
    <property type="entry name" value="Peptidase_S1_PA"/>
</dbReference>
<dbReference type="Proteomes" id="UP000621390">
    <property type="component" value="Unassembled WGS sequence"/>
</dbReference>
<dbReference type="EMBL" id="JAEMOS010000004">
    <property type="protein sequence ID" value="MBJ7265650.1"/>
    <property type="molecule type" value="Genomic_DNA"/>
</dbReference>
<gene>
    <name evidence="1" type="ORF">JHC10_01695</name>
    <name evidence="2" type="ORF">JHC11_00400</name>
</gene>
<organism evidence="2 3">
    <name type="scientific">Idiomarina abyssalis</name>
    <dbReference type="NCBI Taxonomy" id="86102"/>
    <lineage>
        <taxon>Bacteria</taxon>
        <taxon>Pseudomonadati</taxon>
        <taxon>Pseudomonadota</taxon>
        <taxon>Gammaproteobacteria</taxon>
        <taxon>Alteromonadales</taxon>
        <taxon>Idiomarinaceae</taxon>
        <taxon>Idiomarina</taxon>
    </lineage>
</organism>
<dbReference type="Pfam" id="PF13365">
    <property type="entry name" value="Trypsin_2"/>
    <property type="match status" value="1"/>
</dbReference>
<sequence>MELSPAEQFAHSTVRIECDMDGGGVGTGTGFFYSLDRDGDNHIPVIVTNKHVVEGATKGRFLLTLRNDEGGPDIGNAKSFELDNFQAKWLPHPDNEVDLCVMPIAPLIREAEETNTQFYFITLDKELIPTEADLKDMLGLENILMVGYPNGLWDKTNNLPIFRKGVLASDYKRDWNGKKEFLIDAACFPGSSGSPVLLFEIGNYQTRNALVMGSRIKLLGVLYAGPQHTVQGDVLVVPVATQQRAVAVAGIPNNLGIIIKSEQLLAFEGKLK</sequence>
<evidence type="ECO:0000313" key="3">
    <source>
        <dbReference type="Proteomes" id="UP000621390"/>
    </source>
</evidence>
<reference evidence="2 4" key="1">
    <citation type="submission" date="2020-09" db="EMBL/GenBank/DDBJ databases">
        <title>Draft Genomes of Bacterial Isolates from North Pond Shallow Sediments.</title>
        <authorList>
            <person name="Kiel Reese B."/>
            <person name="Mullis M."/>
            <person name="Weisend R.E."/>
        </authorList>
    </citation>
    <scope>NUCLEOTIDE SEQUENCE</scope>
    <source>
        <strain evidence="2">KJE-2</strain>
        <strain evidence="1 4">KJE-3</strain>
    </source>
</reference>